<dbReference type="InterPro" id="IPR008146">
    <property type="entry name" value="Gln_synth_cat_dom"/>
</dbReference>
<keyword evidence="6 17" id="KW-0436">Ligase</keyword>
<sequence length="444" mass="50313">MGKYTKEDILNLAKEENVKFIRLQFTDILGTIKNVEIPVSQLPKALDNKMMFDGSSIEGFVRIEESDMRLFPDLDTWVVFPWTAEKGKVARLICDIHMPDGTPFSGDPRSNLKRILNEMKELGFSNFNLGPEPEFFLFKLDANGEPTLELNDNGGYFDLAPTDLGENCRRDIVLELEEMGFEIEASHHEVAPGQHEIDFKYADALTACDEIQTFKLVVKTIARKHGLHATFMPKPLFGVSGSGMHCNMSLFRDGDNAFYDERGELQLSETAYQFIAGTMKHAKAFTAITNPTVNSYKRLVPGYEAPCYVAWSGQNRSPLIRIPSARGMSTRVEVRSVDPAANPYLAMAVLLQAGLDGIKNSMTPPPAVDRNIYTMDEEERQQEGVEDLPGTLAEALRMLKEDEVIKTALGEHILEHFIEAKEIEWEMFRTQVHPWEREQYLQMY</sequence>
<dbReference type="EC" id="6.3.1.2" evidence="3"/>
<accession>A0ABW8I6G7</accession>
<dbReference type="PROSITE" id="PS51987">
    <property type="entry name" value="GS_CATALYTIC"/>
    <property type="match status" value="1"/>
</dbReference>
<evidence type="ECO:0000256" key="8">
    <source>
        <dbReference type="ARBA" id="ARBA00022741"/>
    </source>
</evidence>
<dbReference type="InterPro" id="IPR014746">
    <property type="entry name" value="Gln_synth/guanido_kin_cat_dom"/>
</dbReference>
<protein>
    <recommendedName>
        <fullName evidence="4">Glutamine synthetase</fullName>
        <ecNumber evidence="3">6.3.1.2</ecNumber>
    </recommendedName>
    <alternativeName>
        <fullName evidence="11">Glutamate--ammonia ligase</fullName>
    </alternativeName>
    <alternativeName>
        <fullName evidence="10">Glutamine synthetase I alpha</fullName>
    </alternativeName>
</protein>
<dbReference type="PROSITE" id="PS00180">
    <property type="entry name" value="GLNA_1"/>
    <property type="match status" value="1"/>
</dbReference>
<evidence type="ECO:0000256" key="6">
    <source>
        <dbReference type="ARBA" id="ARBA00022598"/>
    </source>
</evidence>
<dbReference type="InterPro" id="IPR036651">
    <property type="entry name" value="Gln_synt_N_sf"/>
</dbReference>
<evidence type="ECO:0000256" key="1">
    <source>
        <dbReference type="ARBA" id="ARBA00004496"/>
    </source>
</evidence>
<dbReference type="SUPFAM" id="SSF55931">
    <property type="entry name" value="Glutamine synthetase/guanido kinase"/>
    <property type="match status" value="1"/>
</dbReference>
<dbReference type="RefSeq" id="WP_404315285.1">
    <property type="nucleotide sequence ID" value="NZ_JAUIYO010000002.1"/>
</dbReference>
<evidence type="ECO:0000256" key="13">
    <source>
        <dbReference type="PROSITE-ProRule" id="PRU01330"/>
    </source>
</evidence>
<evidence type="ECO:0000256" key="9">
    <source>
        <dbReference type="ARBA" id="ARBA00022840"/>
    </source>
</evidence>
<evidence type="ECO:0000313" key="18">
    <source>
        <dbReference type="Proteomes" id="UP001619911"/>
    </source>
</evidence>
<evidence type="ECO:0000256" key="5">
    <source>
        <dbReference type="ARBA" id="ARBA00022490"/>
    </source>
</evidence>
<comment type="subcellular location">
    <subcellularLocation>
        <location evidence="1">Cytoplasm</location>
    </subcellularLocation>
</comment>
<evidence type="ECO:0000256" key="14">
    <source>
        <dbReference type="RuleBase" id="RU000384"/>
    </source>
</evidence>
<evidence type="ECO:0000256" key="11">
    <source>
        <dbReference type="ARBA" id="ARBA00030668"/>
    </source>
</evidence>
<organism evidence="17 18">
    <name type="scientific">Bacillus lumedeiriae</name>
    <dbReference type="NCBI Taxonomy" id="3058829"/>
    <lineage>
        <taxon>Bacteria</taxon>
        <taxon>Bacillati</taxon>
        <taxon>Bacillota</taxon>
        <taxon>Bacilli</taxon>
        <taxon>Bacillales</taxon>
        <taxon>Bacillaceae</taxon>
        <taxon>Bacillus</taxon>
    </lineage>
</organism>
<evidence type="ECO:0000259" key="15">
    <source>
        <dbReference type="PROSITE" id="PS51986"/>
    </source>
</evidence>
<keyword evidence="9" id="KW-0067">ATP-binding</keyword>
<keyword evidence="18" id="KW-1185">Reference proteome</keyword>
<comment type="caution">
    <text evidence="17">The sequence shown here is derived from an EMBL/GenBank/DDBJ whole genome shotgun (WGS) entry which is preliminary data.</text>
</comment>
<gene>
    <name evidence="17" type="primary">glnA</name>
    <name evidence="17" type="ORF">QYG89_05225</name>
</gene>
<feature type="domain" description="GS catalytic" evidence="16">
    <location>
        <begin position="108"/>
        <end position="444"/>
    </location>
</feature>
<comment type="catalytic activity">
    <reaction evidence="12">
        <text>L-glutamate + NH4(+) + ATP = L-glutamine + ADP + phosphate + H(+)</text>
        <dbReference type="Rhea" id="RHEA:16169"/>
        <dbReference type="ChEBI" id="CHEBI:15378"/>
        <dbReference type="ChEBI" id="CHEBI:28938"/>
        <dbReference type="ChEBI" id="CHEBI:29985"/>
        <dbReference type="ChEBI" id="CHEBI:30616"/>
        <dbReference type="ChEBI" id="CHEBI:43474"/>
        <dbReference type="ChEBI" id="CHEBI:58359"/>
        <dbReference type="ChEBI" id="CHEBI:456216"/>
        <dbReference type="EC" id="6.3.1.2"/>
    </reaction>
</comment>
<evidence type="ECO:0000256" key="4">
    <source>
        <dbReference type="ARBA" id="ARBA00021364"/>
    </source>
</evidence>
<dbReference type="Gene3D" id="3.10.20.70">
    <property type="entry name" value="Glutamine synthetase, N-terminal domain"/>
    <property type="match status" value="1"/>
</dbReference>
<dbReference type="NCBIfam" id="TIGR00653">
    <property type="entry name" value="GlnA"/>
    <property type="match status" value="1"/>
</dbReference>
<proteinExistence type="inferred from homology"/>
<dbReference type="PANTHER" id="PTHR43785">
    <property type="entry name" value="GAMMA-GLUTAMYLPUTRESCINE SYNTHETASE"/>
    <property type="match status" value="1"/>
</dbReference>
<dbReference type="SMART" id="SM01230">
    <property type="entry name" value="Gln-synt_C"/>
    <property type="match status" value="1"/>
</dbReference>
<evidence type="ECO:0000256" key="3">
    <source>
        <dbReference type="ARBA" id="ARBA00012937"/>
    </source>
</evidence>
<keyword evidence="8" id="KW-0547">Nucleotide-binding</keyword>
<evidence type="ECO:0000313" key="17">
    <source>
        <dbReference type="EMBL" id="MFK2825089.1"/>
    </source>
</evidence>
<dbReference type="Proteomes" id="UP001619911">
    <property type="component" value="Unassembled WGS sequence"/>
</dbReference>
<dbReference type="PROSITE" id="PS51986">
    <property type="entry name" value="GS_BETA_GRASP"/>
    <property type="match status" value="1"/>
</dbReference>
<feature type="domain" description="GS beta-grasp" evidence="15">
    <location>
        <begin position="16"/>
        <end position="101"/>
    </location>
</feature>
<dbReference type="PANTHER" id="PTHR43785:SF12">
    <property type="entry name" value="TYPE-1 GLUTAMINE SYNTHETASE 2"/>
    <property type="match status" value="1"/>
</dbReference>
<dbReference type="InterPro" id="IPR027302">
    <property type="entry name" value="Gln_synth_N_conserv_site"/>
</dbReference>
<keyword evidence="7" id="KW-0479">Metal-binding</keyword>
<dbReference type="Pfam" id="PF00120">
    <property type="entry name" value="Gln-synt_C"/>
    <property type="match status" value="1"/>
</dbReference>
<dbReference type="GO" id="GO:0004356">
    <property type="term" value="F:glutamine synthetase activity"/>
    <property type="evidence" value="ECO:0007669"/>
    <property type="project" value="UniProtKB-EC"/>
</dbReference>
<dbReference type="InterPro" id="IPR004809">
    <property type="entry name" value="Gln_synth_I"/>
</dbReference>
<evidence type="ECO:0000259" key="16">
    <source>
        <dbReference type="PROSITE" id="PS51987"/>
    </source>
</evidence>
<evidence type="ECO:0000256" key="2">
    <source>
        <dbReference type="ARBA" id="ARBA00009897"/>
    </source>
</evidence>
<evidence type="ECO:0000256" key="10">
    <source>
        <dbReference type="ARBA" id="ARBA00030136"/>
    </source>
</evidence>
<dbReference type="EMBL" id="JAUIYO010000002">
    <property type="protein sequence ID" value="MFK2825089.1"/>
    <property type="molecule type" value="Genomic_DNA"/>
</dbReference>
<dbReference type="InterPro" id="IPR008147">
    <property type="entry name" value="Gln_synt_N"/>
</dbReference>
<dbReference type="Pfam" id="PF03951">
    <property type="entry name" value="Gln-synt_N"/>
    <property type="match status" value="1"/>
</dbReference>
<reference evidence="17 18" key="1">
    <citation type="submission" date="2023-07" db="EMBL/GenBank/DDBJ databases">
        <title>Bacillus lucianemedeirus sp. nov, a new species isolated from an immunobiological production facility.</title>
        <authorList>
            <person name="Costa L.V."/>
            <person name="Miranda R.V.S.L."/>
            <person name="Brandao M.L.L."/>
            <person name="Reis C.M.F."/>
            <person name="Frazao A.M."/>
            <person name="Cruz F.V."/>
            <person name="Baio P.V.P."/>
            <person name="Veras J.F.C."/>
            <person name="Ramos J.N."/>
            <person name="Vieira V."/>
        </authorList>
    </citation>
    <scope>NUCLEOTIDE SEQUENCE [LARGE SCALE GENOMIC DNA]</scope>
    <source>
        <strain evidence="17 18">B190/17</strain>
    </source>
</reference>
<evidence type="ECO:0000256" key="7">
    <source>
        <dbReference type="ARBA" id="ARBA00022723"/>
    </source>
</evidence>
<keyword evidence="5" id="KW-0963">Cytoplasm</keyword>
<evidence type="ECO:0000256" key="12">
    <source>
        <dbReference type="ARBA" id="ARBA00049436"/>
    </source>
</evidence>
<dbReference type="SUPFAM" id="SSF54368">
    <property type="entry name" value="Glutamine synthetase, N-terminal domain"/>
    <property type="match status" value="1"/>
</dbReference>
<name>A0ABW8I6G7_9BACI</name>
<comment type="similarity">
    <text evidence="2 13 14">Belongs to the glutamine synthetase family.</text>
</comment>
<dbReference type="Gene3D" id="3.30.590.10">
    <property type="entry name" value="Glutamine synthetase/guanido kinase, catalytic domain"/>
    <property type="match status" value="1"/>
</dbReference>